<dbReference type="InterPro" id="IPR020568">
    <property type="entry name" value="Ribosomal_Su5_D2-typ_SF"/>
</dbReference>
<dbReference type="EMBL" id="JAGEVF010000002">
    <property type="protein sequence ID" value="MBO3115728.1"/>
    <property type="molecule type" value="Genomic_DNA"/>
</dbReference>
<gene>
    <name evidence="1" type="ORF">J4050_03165</name>
</gene>
<accession>A0ABS3SZ30</accession>
<dbReference type="RefSeq" id="WP_208152504.1">
    <property type="nucleotide sequence ID" value="NZ_JAGEVF010000002.1"/>
</dbReference>
<keyword evidence="1" id="KW-0418">Kinase</keyword>
<organism evidence="1 2">
    <name type="scientific">Winogradskyella pelagia</name>
    <dbReference type="NCBI Taxonomy" id="2819984"/>
    <lineage>
        <taxon>Bacteria</taxon>
        <taxon>Pseudomonadati</taxon>
        <taxon>Bacteroidota</taxon>
        <taxon>Flavobacteriia</taxon>
        <taxon>Flavobacteriales</taxon>
        <taxon>Flavobacteriaceae</taxon>
        <taxon>Winogradskyella</taxon>
    </lineage>
</organism>
<dbReference type="SUPFAM" id="SSF54211">
    <property type="entry name" value="Ribosomal protein S5 domain 2-like"/>
    <property type="match status" value="1"/>
</dbReference>
<dbReference type="Proteomes" id="UP000676776">
    <property type="component" value="Unassembled WGS sequence"/>
</dbReference>
<dbReference type="InterPro" id="IPR047765">
    <property type="entry name" value="GHMP_GYDIA-like"/>
</dbReference>
<keyword evidence="2" id="KW-1185">Reference proteome</keyword>
<evidence type="ECO:0000313" key="2">
    <source>
        <dbReference type="Proteomes" id="UP000676776"/>
    </source>
</evidence>
<sequence>METYRSNGKLLLTGEYTVLDGALSLALPTKLGQTLVVEKNNSSQLTWKSIDEKGNIWFEDCFNIDAILSKKDIPLSNNISKRLLEILRAVNSLKPGFFNPKEGLSITTTLEFNRHWGLGTSSTLINNMSSWAKIDAYQLLKATFGGSGYDIACAQYNGSVLYQIQKNNNPLVRAIPFNPPFSHYLYFVYLNLKQNSREGISSYRNLNKVNSTVIDRVSAITTDITKCKSLDQFNRLIIEHETIISELIQQEPIKQRLFNDFDGEVKSLGAWGGDFILATSKNNPSDYFKSKGLDIVIPFSKMVLG</sequence>
<dbReference type="InterPro" id="IPR014721">
    <property type="entry name" value="Ribsml_uS5_D2-typ_fold_subgr"/>
</dbReference>
<reference evidence="1 2" key="1">
    <citation type="submission" date="2021-03" db="EMBL/GenBank/DDBJ databases">
        <title>Winogradskyella sp. nov., isolated from costal sediment.</title>
        <authorList>
            <person name="Gao C."/>
        </authorList>
    </citation>
    <scope>NUCLEOTIDE SEQUENCE [LARGE SCALE GENOMIC DNA]</scope>
    <source>
        <strain evidence="1 2">DF17</strain>
    </source>
</reference>
<dbReference type="GO" id="GO:0016301">
    <property type="term" value="F:kinase activity"/>
    <property type="evidence" value="ECO:0007669"/>
    <property type="project" value="UniProtKB-KW"/>
</dbReference>
<dbReference type="Gene3D" id="3.30.230.10">
    <property type="match status" value="1"/>
</dbReference>
<name>A0ABS3SZ30_9FLAO</name>
<protein>
    <submittedName>
        <fullName evidence="1">GHMP kinase</fullName>
    </submittedName>
</protein>
<keyword evidence="1" id="KW-0808">Transferase</keyword>
<evidence type="ECO:0000313" key="1">
    <source>
        <dbReference type="EMBL" id="MBO3115728.1"/>
    </source>
</evidence>
<proteinExistence type="predicted"/>
<comment type="caution">
    <text evidence="1">The sequence shown here is derived from an EMBL/GenBank/DDBJ whole genome shotgun (WGS) entry which is preliminary data.</text>
</comment>
<dbReference type="NCBIfam" id="NF040656">
    <property type="entry name" value="GHMP_GYDIA"/>
    <property type="match status" value="1"/>
</dbReference>